<feature type="binding site" evidence="9">
    <location>
        <position position="98"/>
    </location>
    <ligand>
        <name>ATP</name>
        <dbReference type="ChEBI" id="CHEBI:30616"/>
    </ligand>
</feature>
<dbReference type="Gene3D" id="3.40.50.620">
    <property type="entry name" value="HUPs"/>
    <property type="match status" value="1"/>
</dbReference>
<feature type="binding site" evidence="9">
    <location>
        <begin position="88"/>
        <end position="90"/>
    </location>
    <ligand>
        <name>ATP</name>
        <dbReference type="ChEBI" id="CHEBI:30616"/>
    </ligand>
</feature>
<dbReference type="InterPro" id="IPR014729">
    <property type="entry name" value="Rossmann-like_a/b/a_fold"/>
</dbReference>
<keyword evidence="6 9" id="KW-0460">Magnesium</keyword>
<feature type="binding site" evidence="9">
    <location>
        <position position="9"/>
    </location>
    <ligand>
        <name>substrate</name>
    </ligand>
</feature>
<dbReference type="EC" id="2.7.7.3" evidence="9"/>
<evidence type="ECO:0000256" key="1">
    <source>
        <dbReference type="ARBA" id="ARBA00022490"/>
    </source>
</evidence>
<evidence type="ECO:0000256" key="7">
    <source>
        <dbReference type="ARBA" id="ARBA00022993"/>
    </source>
</evidence>
<dbReference type="PRINTS" id="PR01020">
    <property type="entry name" value="LPSBIOSNTHSS"/>
</dbReference>
<evidence type="ECO:0000256" key="4">
    <source>
        <dbReference type="ARBA" id="ARBA00022741"/>
    </source>
</evidence>
<dbReference type="CDD" id="cd02163">
    <property type="entry name" value="PPAT"/>
    <property type="match status" value="1"/>
</dbReference>
<dbReference type="PANTHER" id="PTHR21342">
    <property type="entry name" value="PHOSPHOPANTETHEINE ADENYLYLTRANSFERASE"/>
    <property type="match status" value="1"/>
</dbReference>
<protein>
    <recommendedName>
        <fullName evidence="9">Phosphopantetheine adenylyltransferase</fullName>
        <ecNumber evidence="9">2.7.7.3</ecNumber>
    </recommendedName>
    <alternativeName>
        <fullName evidence="9">Dephospho-CoA pyrophosphorylase</fullName>
    </alternativeName>
    <alternativeName>
        <fullName evidence="9">Pantetheine-phosphate adenylyltransferase</fullName>
        <shortName evidence="9">PPAT</shortName>
    </alternativeName>
</protein>
<keyword evidence="4 9" id="KW-0547">Nucleotide-binding</keyword>
<dbReference type="RefSeq" id="WP_304988097.1">
    <property type="nucleotide sequence ID" value="NZ_BAAACR010000001.1"/>
</dbReference>
<comment type="subunit">
    <text evidence="9">Homohexamer.</text>
</comment>
<comment type="similarity">
    <text evidence="9">Belongs to the bacterial CoaD family.</text>
</comment>
<feature type="binding site" evidence="9">
    <location>
        <begin position="123"/>
        <end position="129"/>
    </location>
    <ligand>
        <name>ATP</name>
        <dbReference type="ChEBI" id="CHEBI:30616"/>
    </ligand>
</feature>
<feature type="binding site" evidence="9">
    <location>
        <position position="87"/>
    </location>
    <ligand>
        <name>substrate</name>
    </ligand>
</feature>
<feature type="site" description="Transition state stabilizer" evidence="9">
    <location>
        <position position="17"/>
    </location>
</feature>
<comment type="cofactor">
    <cofactor evidence="9">
        <name>Mg(2+)</name>
        <dbReference type="ChEBI" id="CHEBI:18420"/>
    </cofactor>
</comment>
<feature type="binding site" evidence="9">
    <location>
        <position position="73"/>
    </location>
    <ligand>
        <name>substrate</name>
    </ligand>
</feature>
<feature type="binding site" evidence="9">
    <location>
        <position position="17"/>
    </location>
    <ligand>
        <name>ATP</name>
        <dbReference type="ChEBI" id="CHEBI:30616"/>
    </ligand>
</feature>
<dbReference type="EMBL" id="BAAACR010000001">
    <property type="protein sequence ID" value="GAA0201252.1"/>
    <property type="molecule type" value="Genomic_DNA"/>
</dbReference>
<keyword evidence="1 9" id="KW-0963">Cytoplasm</keyword>
<evidence type="ECO:0000256" key="3">
    <source>
        <dbReference type="ARBA" id="ARBA00022695"/>
    </source>
</evidence>
<comment type="pathway">
    <text evidence="9">Cofactor biosynthesis; coenzyme A biosynthesis; CoA from (R)-pantothenate: step 4/5.</text>
</comment>
<name>A0ABP3CEG2_9FIRM</name>
<dbReference type="PANTHER" id="PTHR21342:SF1">
    <property type="entry name" value="PHOSPHOPANTETHEINE ADENYLYLTRANSFERASE"/>
    <property type="match status" value="1"/>
</dbReference>
<dbReference type="NCBIfam" id="TIGR01510">
    <property type="entry name" value="coaD_prev_kdtB"/>
    <property type="match status" value="1"/>
</dbReference>
<evidence type="ECO:0000256" key="9">
    <source>
        <dbReference type="HAMAP-Rule" id="MF_00151"/>
    </source>
</evidence>
<dbReference type="HAMAP" id="MF_00151">
    <property type="entry name" value="PPAT_bact"/>
    <property type="match status" value="1"/>
</dbReference>
<evidence type="ECO:0000259" key="10">
    <source>
        <dbReference type="Pfam" id="PF01467"/>
    </source>
</evidence>
<keyword evidence="7 9" id="KW-0173">Coenzyme A biosynthesis</keyword>
<keyword evidence="2 9" id="KW-0808">Transferase</keyword>
<comment type="catalytic activity">
    <reaction evidence="8 9">
        <text>(R)-4'-phosphopantetheine + ATP + H(+) = 3'-dephospho-CoA + diphosphate</text>
        <dbReference type="Rhea" id="RHEA:19801"/>
        <dbReference type="ChEBI" id="CHEBI:15378"/>
        <dbReference type="ChEBI" id="CHEBI:30616"/>
        <dbReference type="ChEBI" id="CHEBI:33019"/>
        <dbReference type="ChEBI" id="CHEBI:57328"/>
        <dbReference type="ChEBI" id="CHEBI:61723"/>
        <dbReference type="EC" id="2.7.7.3"/>
    </reaction>
</comment>
<dbReference type="InterPro" id="IPR001980">
    <property type="entry name" value="PPAT"/>
</dbReference>
<reference evidence="12" key="1">
    <citation type="journal article" date="2019" name="Int. J. Syst. Evol. Microbiol.">
        <title>The Global Catalogue of Microorganisms (GCM) 10K type strain sequencing project: providing services to taxonomists for standard genome sequencing and annotation.</title>
        <authorList>
            <consortium name="The Broad Institute Genomics Platform"/>
            <consortium name="The Broad Institute Genome Sequencing Center for Infectious Disease"/>
            <person name="Wu L."/>
            <person name="Ma J."/>
        </authorList>
    </citation>
    <scope>NUCLEOTIDE SEQUENCE [LARGE SCALE GENOMIC DNA]</scope>
    <source>
        <strain evidence="12">JCM 8542</strain>
    </source>
</reference>
<comment type="caution">
    <text evidence="11">The sequence shown here is derived from an EMBL/GenBank/DDBJ whole genome shotgun (WGS) entry which is preliminary data.</text>
</comment>
<dbReference type="NCBIfam" id="TIGR00125">
    <property type="entry name" value="cyt_tran_rel"/>
    <property type="match status" value="1"/>
</dbReference>
<evidence type="ECO:0000256" key="8">
    <source>
        <dbReference type="ARBA" id="ARBA00029346"/>
    </source>
</evidence>
<evidence type="ECO:0000256" key="2">
    <source>
        <dbReference type="ARBA" id="ARBA00022679"/>
    </source>
</evidence>
<feature type="binding site" evidence="9">
    <location>
        <position position="41"/>
    </location>
    <ligand>
        <name>substrate</name>
    </ligand>
</feature>
<evidence type="ECO:0000256" key="6">
    <source>
        <dbReference type="ARBA" id="ARBA00022842"/>
    </source>
</evidence>
<keyword evidence="5 9" id="KW-0067">ATP-binding</keyword>
<comment type="subcellular location">
    <subcellularLocation>
        <location evidence="9">Cytoplasm</location>
    </subcellularLocation>
</comment>
<accession>A0ABP3CEG2</accession>
<dbReference type="InterPro" id="IPR004821">
    <property type="entry name" value="Cyt_trans-like"/>
</dbReference>
<comment type="function">
    <text evidence="9">Reversibly transfers an adenylyl group from ATP to 4'-phosphopantetheine, yielding dephospho-CoA (dPCoA) and pyrophosphate.</text>
</comment>
<dbReference type="Pfam" id="PF01467">
    <property type="entry name" value="CTP_transf_like"/>
    <property type="match status" value="1"/>
</dbReference>
<dbReference type="Proteomes" id="UP001500399">
    <property type="component" value="Unassembled WGS sequence"/>
</dbReference>
<evidence type="ECO:0000313" key="12">
    <source>
        <dbReference type="Proteomes" id="UP001500399"/>
    </source>
</evidence>
<evidence type="ECO:0000313" key="11">
    <source>
        <dbReference type="EMBL" id="GAA0201252.1"/>
    </source>
</evidence>
<proteinExistence type="inferred from homology"/>
<keyword evidence="12" id="KW-1185">Reference proteome</keyword>
<keyword evidence="3 9" id="KW-0548">Nucleotidyltransferase</keyword>
<feature type="binding site" evidence="9">
    <location>
        <begin position="9"/>
        <end position="10"/>
    </location>
    <ligand>
        <name>ATP</name>
        <dbReference type="ChEBI" id="CHEBI:30616"/>
    </ligand>
</feature>
<gene>
    <name evidence="9 11" type="primary">coaD</name>
    <name evidence="11" type="ORF">GCM10008919_00770</name>
</gene>
<dbReference type="SUPFAM" id="SSF52374">
    <property type="entry name" value="Nucleotidylyl transferase"/>
    <property type="match status" value="1"/>
</dbReference>
<feature type="domain" description="Cytidyltransferase-like" evidence="10">
    <location>
        <begin position="5"/>
        <end position="133"/>
    </location>
</feature>
<sequence>MRRAVFAGSFDPVTTGHIDIVERAASMFDELVVCIFHNIRKDGCFPLDERVRFLREATAHVSNARVDVFSGLLTDYMKQQNARVVVRGLRSVKDFEYEENHAAMIRHLMPESDTIFLLTRPDLTFVSSSGVRELIRFRGPVQGIVPPAVERAILKLYGKKPPLE</sequence>
<organism evidence="11 12">
    <name type="scientific">Selenomonas dianae</name>
    <dbReference type="NCBI Taxonomy" id="135079"/>
    <lineage>
        <taxon>Bacteria</taxon>
        <taxon>Bacillati</taxon>
        <taxon>Bacillota</taxon>
        <taxon>Negativicutes</taxon>
        <taxon>Selenomonadales</taxon>
        <taxon>Selenomonadaceae</taxon>
        <taxon>Selenomonas</taxon>
    </lineage>
</organism>
<evidence type="ECO:0000256" key="5">
    <source>
        <dbReference type="ARBA" id="ARBA00022840"/>
    </source>
</evidence>
<dbReference type="GO" id="GO:0016779">
    <property type="term" value="F:nucleotidyltransferase activity"/>
    <property type="evidence" value="ECO:0007669"/>
    <property type="project" value="UniProtKB-KW"/>
</dbReference>